<gene>
    <name evidence="2" type="ORF">GCM10010406_56250</name>
</gene>
<organism evidence="2 3">
    <name type="scientific">Streptomyces thermolineatus</name>
    <dbReference type="NCBI Taxonomy" id="44033"/>
    <lineage>
        <taxon>Bacteria</taxon>
        <taxon>Bacillati</taxon>
        <taxon>Actinomycetota</taxon>
        <taxon>Actinomycetes</taxon>
        <taxon>Kitasatosporales</taxon>
        <taxon>Streptomycetaceae</taxon>
        <taxon>Streptomyces</taxon>
    </lineage>
</organism>
<evidence type="ECO:0000313" key="2">
    <source>
        <dbReference type="EMBL" id="GAA2513499.1"/>
    </source>
</evidence>
<dbReference type="Proteomes" id="UP001501358">
    <property type="component" value="Unassembled WGS sequence"/>
</dbReference>
<protein>
    <submittedName>
        <fullName evidence="2">Uncharacterized protein</fullName>
    </submittedName>
</protein>
<proteinExistence type="predicted"/>
<name>A0ABP6ABI3_9ACTN</name>
<keyword evidence="3" id="KW-1185">Reference proteome</keyword>
<sequence length="140" mass="15551">MGRPTLSIKAALLKSRCVDPKPTGNILSPPSEDALRLATDCCSNTLDKMKQRRHMRRPLRNRPAILDLLQRSDPLLNALDGYPTRTQYLRHESETQCLLGSTWHQSLIILGDLAQDSQEPSTLMDRQQQSTGTAAGLGDT</sequence>
<evidence type="ECO:0000256" key="1">
    <source>
        <dbReference type="SAM" id="MobiDB-lite"/>
    </source>
</evidence>
<feature type="compositionally biased region" description="Polar residues" evidence="1">
    <location>
        <begin position="118"/>
        <end position="133"/>
    </location>
</feature>
<dbReference type="EMBL" id="BAAATA010000086">
    <property type="protein sequence ID" value="GAA2513499.1"/>
    <property type="molecule type" value="Genomic_DNA"/>
</dbReference>
<accession>A0ABP6ABI3</accession>
<reference evidence="3" key="1">
    <citation type="journal article" date="2019" name="Int. J. Syst. Evol. Microbiol.">
        <title>The Global Catalogue of Microorganisms (GCM) 10K type strain sequencing project: providing services to taxonomists for standard genome sequencing and annotation.</title>
        <authorList>
            <consortium name="The Broad Institute Genomics Platform"/>
            <consortium name="The Broad Institute Genome Sequencing Center for Infectious Disease"/>
            <person name="Wu L."/>
            <person name="Ma J."/>
        </authorList>
    </citation>
    <scope>NUCLEOTIDE SEQUENCE [LARGE SCALE GENOMIC DNA]</scope>
    <source>
        <strain evidence="3">JCM 6307</strain>
    </source>
</reference>
<feature type="region of interest" description="Disordered" evidence="1">
    <location>
        <begin position="118"/>
        <end position="140"/>
    </location>
</feature>
<evidence type="ECO:0000313" key="3">
    <source>
        <dbReference type="Proteomes" id="UP001501358"/>
    </source>
</evidence>
<comment type="caution">
    <text evidence="2">The sequence shown here is derived from an EMBL/GenBank/DDBJ whole genome shotgun (WGS) entry which is preliminary data.</text>
</comment>